<accession>W1Y7U2</accession>
<protein>
    <submittedName>
        <fullName evidence="1">Uncharacterized protein</fullName>
    </submittedName>
</protein>
<gene>
    <name evidence="1" type="ORF">Q604_UNBC07301G0019</name>
</gene>
<name>W1Y7U2_9ZZZZ</name>
<dbReference type="AlphaFoldDB" id="W1Y7U2"/>
<sequence length="74" mass="9042">MINISLTFDEEMKLYTLIKIELRHCIKEKRSYEKKLKKNEISEEWIKSTEHVMRYLDENIKVYKAIYNKLKGSD</sequence>
<organism evidence="1">
    <name type="scientific">human gut metagenome</name>
    <dbReference type="NCBI Taxonomy" id="408170"/>
    <lineage>
        <taxon>unclassified sequences</taxon>
        <taxon>metagenomes</taxon>
        <taxon>organismal metagenomes</taxon>
    </lineage>
</organism>
<evidence type="ECO:0000313" key="1">
    <source>
        <dbReference type="EMBL" id="ETJ38643.1"/>
    </source>
</evidence>
<proteinExistence type="predicted"/>
<dbReference type="EMBL" id="AZMM01007301">
    <property type="protein sequence ID" value="ETJ38643.1"/>
    <property type="molecule type" value="Genomic_DNA"/>
</dbReference>
<reference evidence="1" key="1">
    <citation type="submission" date="2013-12" db="EMBL/GenBank/DDBJ databases">
        <title>A Varibaculum cambriense genome reconstructed from a premature infant gut community with otherwise low bacterial novelty that shifts toward anaerobic metabolism during the third week of life.</title>
        <authorList>
            <person name="Brown C.T."/>
            <person name="Sharon I."/>
            <person name="Thomas B.C."/>
            <person name="Castelle C.J."/>
            <person name="Morowitz M.J."/>
            <person name="Banfield J.F."/>
        </authorList>
    </citation>
    <scope>NUCLEOTIDE SEQUENCE</scope>
</reference>
<comment type="caution">
    <text evidence="1">The sequence shown here is derived from an EMBL/GenBank/DDBJ whole genome shotgun (WGS) entry which is preliminary data.</text>
</comment>